<dbReference type="InterPro" id="IPR001303">
    <property type="entry name" value="Aldolase_II/adducin_N"/>
</dbReference>
<keyword evidence="2 4" id="KW-0456">Lyase</keyword>
<dbReference type="PATRIC" id="fig|466.6.peg.1092"/>
<dbReference type="RefSeq" id="WP_058451825.1">
    <property type="nucleotide sequence ID" value="NZ_CAAAIB010000018.1"/>
</dbReference>
<proteinExistence type="predicted"/>
<name>A0A0W0W6G7_9GAMM</name>
<evidence type="ECO:0000259" key="3">
    <source>
        <dbReference type="SMART" id="SM01007"/>
    </source>
</evidence>
<feature type="domain" description="Class II aldolase/adducin N-terminal" evidence="3">
    <location>
        <begin position="5"/>
        <end position="180"/>
    </location>
</feature>
<dbReference type="Gene3D" id="3.40.225.10">
    <property type="entry name" value="Class II aldolase/adducin N-terminal domain"/>
    <property type="match status" value="1"/>
</dbReference>
<dbReference type="AlphaFoldDB" id="A0A0W0W6G7"/>
<dbReference type="GO" id="GO:0046872">
    <property type="term" value="F:metal ion binding"/>
    <property type="evidence" value="ECO:0007669"/>
    <property type="project" value="UniProtKB-KW"/>
</dbReference>
<dbReference type="PANTHER" id="PTHR22789:SF0">
    <property type="entry name" value="3-OXO-TETRONATE 4-PHOSPHATE DECARBOXYLASE-RELATED"/>
    <property type="match status" value="1"/>
</dbReference>
<evidence type="ECO:0000256" key="2">
    <source>
        <dbReference type="ARBA" id="ARBA00023239"/>
    </source>
</evidence>
<dbReference type="SUPFAM" id="SSF53639">
    <property type="entry name" value="AraD/HMP-PK domain-like"/>
    <property type="match status" value="1"/>
</dbReference>
<gene>
    <name evidence="4" type="primary">fucA</name>
    <name evidence="4" type="ORF">Lmac_1026</name>
</gene>
<dbReference type="GO" id="GO:0008738">
    <property type="term" value="F:L-fuculose-phosphate aldolase activity"/>
    <property type="evidence" value="ECO:0007669"/>
    <property type="project" value="UniProtKB-EC"/>
</dbReference>
<keyword evidence="1" id="KW-0479">Metal-binding</keyword>
<keyword evidence="5" id="KW-1185">Reference proteome</keyword>
<dbReference type="Pfam" id="PF00596">
    <property type="entry name" value="Aldolase_II"/>
    <property type="match status" value="1"/>
</dbReference>
<comment type="caution">
    <text evidence="4">The sequence shown here is derived from an EMBL/GenBank/DDBJ whole genome shotgun (WGS) entry which is preliminary data.</text>
</comment>
<dbReference type="Proteomes" id="UP000054908">
    <property type="component" value="Unassembled WGS sequence"/>
</dbReference>
<accession>A0A0W0W6G7</accession>
<dbReference type="OrthoDB" id="8859181at2"/>
<dbReference type="GO" id="GO:0019323">
    <property type="term" value="P:pentose catabolic process"/>
    <property type="evidence" value="ECO:0007669"/>
    <property type="project" value="TreeGrafter"/>
</dbReference>
<dbReference type="EC" id="4.1.2.17" evidence="4"/>
<dbReference type="InterPro" id="IPR036409">
    <property type="entry name" value="Aldolase_II/adducin_N_sf"/>
</dbReference>
<evidence type="ECO:0000256" key="1">
    <source>
        <dbReference type="ARBA" id="ARBA00022723"/>
    </source>
</evidence>
<dbReference type="STRING" id="466.Lmac_1026"/>
<organism evidence="4 5">
    <name type="scientific">Legionella maceachernii</name>
    <dbReference type="NCBI Taxonomy" id="466"/>
    <lineage>
        <taxon>Bacteria</taxon>
        <taxon>Pseudomonadati</taxon>
        <taxon>Pseudomonadota</taxon>
        <taxon>Gammaproteobacteria</taxon>
        <taxon>Legionellales</taxon>
        <taxon>Legionellaceae</taxon>
        <taxon>Legionella</taxon>
    </lineage>
</organism>
<dbReference type="InterPro" id="IPR050197">
    <property type="entry name" value="Aldolase_class_II_sugar_metab"/>
</dbReference>
<protein>
    <submittedName>
        <fullName evidence="4">L-fuculose phosphate aldolase</fullName>
        <ecNumber evidence="4">4.1.2.17</ecNumber>
    </submittedName>
</protein>
<dbReference type="GO" id="GO:0005829">
    <property type="term" value="C:cytosol"/>
    <property type="evidence" value="ECO:0007669"/>
    <property type="project" value="TreeGrafter"/>
</dbReference>
<evidence type="ECO:0000313" key="5">
    <source>
        <dbReference type="Proteomes" id="UP000054908"/>
    </source>
</evidence>
<dbReference type="PANTHER" id="PTHR22789">
    <property type="entry name" value="FUCULOSE PHOSPHATE ALDOLASE"/>
    <property type="match status" value="1"/>
</dbReference>
<reference evidence="4 5" key="1">
    <citation type="submission" date="2015-11" db="EMBL/GenBank/DDBJ databases">
        <title>Genomic analysis of 38 Legionella species identifies large and diverse effector repertoires.</title>
        <authorList>
            <person name="Burstein D."/>
            <person name="Amaro F."/>
            <person name="Zusman T."/>
            <person name="Lifshitz Z."/>
            <person name="Cohen O."/>
            <person name="Gilbert J.A."/>
            <person name="Pupko T."/>
            <person name="Shuman H.A."/>
            <person name="Segal G."/>
        </authorList>
    </citation>
    <scope>NUCLEOTIDE SEQUENCE [LARGE SCALE GENOMIC DNA]</scope>
    <source>
        <strain evidence="4 5">PX-1-G2-E2</strain>
    </source>
</reference>
<sequence>MQLRQSLLNLSRELVNIGLNKGSSGNCSVRSSQNSFLITPSAIPPQEMELTDLVEMNMEGELLSGRKPSSEWRFHKDIYLARPEINAIIHTHSMFATSIACMQLEIPAFHYMIAMAGGDTIRCAPYALFGTQELSDYSVKALEGRKACLLANHGLIVVGEGLKQALSLVIEVENLAEQYWRIIQTPHVHILSSAEMALVLDKFKTYKSYEKDE</sequence>
<evidence type="ECO:0000313" key="4">
    <source>
        <dbReference type="EMBL" id="KTD27967.1"/>
    </source>
</evidence>
<dbReference type="SMART" id="SM01007">
    <property type="entry name" value="Aldolase_II"/>
    <property type="match status" value="1"/>
</dbReference>
<dbReference type="EMBL" id="LNYL01000027">
    <property type="protein sequence ID" value="KTD27967.1"/>
    <property type="molecule type" value="Genomic_DNA"/>
</dbReference>